<evidence type="ECO:0000259" key="3">
    <source>
        <dbReference type="Pfam" id="PF04003"/>
    </source>
</evidence>
<dbReference type="GeneTree" id="ENSGT00550000074981"/>
<protein>
    <recommendedName>
        <fullName evidence="3">Small-subunit processome Utp12 domain-containing protein</fullName>
    </recommendedName>
</protein>
<dbReference type="HOGENOM" id="CLU_1395886_0_0_1"/>
<evidence type="ECO:0000256" key="1">
    <source>
        <dbReference type="ARBA" id="ARBA00022574"/>
    </source>
</evidence>
<evidence type="ECO:0000313" key="4">
    <source>
        <dbReference type="Ensembl" id="ENSCSAVP00000007005.1"/>
    </source>
</evidence>
<reference evidence="5" key="1">
    <citation type="submission" date="2003-08" db="EMBL/GenBank/DDBJ databases">
        <authorList>
            <person name="Birren B."/>
            <person name="Nusbaum C."/>
            <person name="Abebe A."/>
            <person name="Abouelleil A."/>
            <person name="Adekoya E."/>
            <person name="Ait-zahra M."/>
            <person name="Allen N."/>
            <person name="Allen T."/>
            <person name="An P."/>
            <person name="Anderson M."/>
            <person name="Anderson S."/>
            <person name="Arachchi H."/>
            <person name="Armbruster J."/>
            <person name="Bachantsang P."/>
            <person name="Baldwin J."/>
            <person name="Barry A."/>
            <person name="Bayul T."/>
            <person name="Blitshsteyn B."/>
            <person name="Bloom T."/>
            <person name="Blye J."/>
            <person name="Boguslavskiy L."/>
            <person name="Borowsky M."/>
            <person name="Boukhgalter B."/>
            <person name="Brunache A."/>
            <person name="Butler J."/>
            <person name="Calixte N."/>
            <person name="Calvo S."/>
            <person name="Camarata J."/>
            <person name="Campo K."/>
            <person name="Chang J."/>
            <person name="Cheshatsang Y."/>
            <person name="Citroen M."/>
            <person name="Collymore A."/>
            <person name="Considine T."/>
            <person name="Cook A."/>
            <person name="Cooke P."/>
            <person name="Corum B."/>
            <person name="Cuomo C."/>
            <person name="David R."/>
            <person name="Dawoe T."/>
            <person name="Degray S."/>
            <person name="Dodge S."/>
            <person name="Dooley K."/>
            <person name="Dorje P."/>
            <person name="Dorjee K."/>
            <person name="Dorris L."/>
            <person name="Duffey N."/>
            <person name="Dupes A."/>
            <person name="Elkins T."/>
            <person name="Engels R."/>
            <person name="Erickson J."/>
            <person name="Farina A."/>
            <person name="Faro S."/>
            <person name="Ferreira P."/>
            <person name="Fischer H."/>
            <person name="Fitzgerald M."/>
            <person name="Foley K."/>
            <person name="Gage D."/>
            <person name="Galagan J."/>
            <person name="Gearin G."/>
            <person name="Gnerre S."/>
            <person name="Gnirke A."/>
            <person name="Goyette A."/>
            <person name="Graham J."/>
            <person name="Grandbois E."/>
            <person name="Gyaltsen K."/>
            <person name="Hafez N."/>
            <person name="Hagopian D."/>
            <person name="Hagos B."/>
            <person name="Hall J."/>
            <person name="Hatcher B."/>
            <person name="Heller A."/>
            <person name="Higgins H."/>
            <person name="Honan T."/>
            <person name="Horn A."/>
            <person name="Houde N."/>
            <person name="Hughes L."/>
            <person name="Hulme W."/>
            <person name="Husby E."/>
            <person name="Iliev I."/>
            <person name="Jaffe D."/>
            <person name="Jones C."/>
            <person name="Kamal M."/>
            <person name="Kamat A."/>
            <person name="Kamvysselis M."/>
            <person name="Karlsson E."/>
            <person name="Kells C."/>
            <person name="Kieu A."/>
            <person name="Kisner P."/>
            <person name="Kodira C."/>
            <person name="Kulbokas E."/>
            <person name="Labutti K."/>
            <person name="Lama D."/>
            <person name="Landers T."/>
            <person name="Leger J."/>
            <person name="Levine S."/>
            <person name="Lewis D."/>
            <person name="Lewis T."/>
            <person name="Lindblad-toh K."/>
            <person name="Liu X."/>
            <person name="Lokyitsang T."/>
            <person name="Lokyitsang Y."/>
            <person name="Lucien O."/>
            <person name="Lui A."/>
            <person name="Ma L.J."/>
            <person name="Mabbitt R."/>
            <person name="Macdonald J."/>
            <person name="Maclean C."/>
            <person name="Major J."/>
            <person name="Manning J."/>
            <person name="Marabella R."/>
            <person name="Maru K."/>
            <person name="Matthews C."/>
            <person name="Mauceli E."/>
            <person name="Mccarthy M."/>
            <person name="Mcdonough S."/>
            <person name="Mcghee T."/>
            <person name="Meldrim J."/>
            <person name="Meneus L."/>
            <person name="Mesirov J."/>
            <person name="Mihalev A."/>
            <person name="Mihova T."/>
            <person name="Mikkelsen T."/>
            <person name="Mlenga V."/>
            <person name="Moru K."/>
            <person name="Mozes J."/>
            <person name="Mulrain L."/>
            <person name="Munson G."/>
            <person name="Naylor J."/>
            <person name="Newes C."/>
            <person name="Nguyen C."/>
            <person name="Nguyen N."/>
            <person name="Nguyen T."/>
            <person name="Nicol R."/>
            <person name="Nielsen C."/>
            <person name="Nizzari M."/>
            <person name="Norbu C."/>
            <person name="Norbu N."/>
            <person name="O'donnell P."/>
            <person name="Okoawo O."/>
            <person name="O'leary S."/>
            <person name="Omotosho B."/>
            <person name="O'neill K."/>
            <person name="Osman S."/>
            <person name="Parker S."/>
            <person name="Perrin D."/>
            <person name="Phunkhang P."/>
            <person name="Piqani B."/>
            <person name="Purcell S."/>
            <person name="Rachupka T."/>
            <person name="Ramasamy U."/>
            <person name="Rameau R."/>
            <person name="Ray V."/>
            <person name="Raymond C."/>
            <person name="Retta R."/>
            <person name="Richardson S."/>
            <person name="Rise C."/>
            <person name="Rodriguez J."/>
            <person name="Rogers J."/>
            <person name="Rogov P."/>
            <person name="Rutman M."/>
            <person name="Schupbach R."/>
            <person name="Seaman C."/>
            <person name="Settipalli S."/>
            <person name="Sharpe T."/>
            <person name="Sheridan J."/>
            <person name="Sherpa N."/>
            <person name="Shi J."/>
            <person name="Smirnov S."/>
            <person name="Smith C."/>
            <person name="Sougnez C."/>
            <person name="Spencer B."/>
            <person name="Stalker J."/>
            <person name="Stange-thomann N."/>
            <person name="Stavropoulos S."/>
            <person name="Stetson K."/>
            <person name="Stone C."/>
            <person name="Stone S."/>
            <person name="Stubbs M."/>
            <person name="Talamas J."/>
            <person name="Tchuinga P."/>
            <person name="Tenzing P."/>
            <person name="Tesfaye S."/>
            <person name="Theodore J."/>
            <person name="Thoulutsang Y."/>
            <person name="Topham K."/>
            <person name="Towey S."/>
            <person name="Tsamla T."/>
            <person name="Tsomo N."/>
            <person name="Vallee D."/>
            <person name="Vassiliev H."/>
            <person name="Venkataraman V."/>
            <person name="Vinson J."/>
            <person name="Vo A."/>
            <person name="Wade C."/>
            <person name="Wang S."/>
            <person name="Wangchuk T."/>
            <person name="Wangdi T."/>
            <person name="Whittaker C."/>
            <person name="Wilkinson J."/>
            <person name="Wu Y."/>
            <person name="Wyman D."/>
            <person name="Yadav S."/>
            <person name="Yang S."/>
            <person name="Yang X."/>
            <person name="Yeager S."/>
            <person name="Yee E."/>
            <person name="Young G."/>
            <person name="Zainoun J."/>
            <person name="Zembeck L."/>
            <person name="Zimmer A."/>
            <person name="Zody M."/>
            <person name="Lander E."/>
        </authorList>
    </citation>
    <scope>NUCLEOTIDE SEQUENCE [LARGE SCALE GENOMIC DNA]</scope>
</reference>
<reference evidence="4" key="3">
    <citation type="submission" date="2025-09" db="UniProtKB">
        <authorList>
            <consortium name="Ensembl"/>
        </authorList>
    </citation>
    <scope>IDENTIFICATION</scope>
</reference>
<name>H2YNU7_CIOSA</name>
<dbReference type="AlphaFoldDB" id="H2YNU7"/>
<evidence type="ECO:0000313" key="5">
    <source>
        <dbReference type="Proteomes" id="UP000007875"/>
    </source>
</evidence>
<sequence length="195" mass="21724">MAVTYRGDGKELAVSTLNAEITFWDVKTATQNGSVDCRFDIGCGRGELDRVSAKTSSFGKSFDALCYTADGSAIIAGGQTKNVCVYHVENKLLMKKFEISSNFSSPHLHFILLWMRAILTKHGPHLKSKSNHVVAVMRHVQKSLTRKSETICKLLDANFYQSQYIISLAQLNRRLADTSLRHTDSDDDTMLVCSD</sequence>
<keyword evidence="5" id="KW-1185">Reference proteome</keyword>
<dbReference type="PANTHER" id="PTHR19858">
    <property type="entry name" value="WD40 REPEAT PROTEIN"/>
    <property type="match status" value="1"/>
</dbReference>
<accession>H2YNU7</accession>
<keyword evidence="2" id="KW-0677">Repeat</keyword>
<dbReference type="GO" id="GO:0032040">
    <property type="term" value="C:small-subunit processome"/>
    <property type="evidence" value="ECO:0007669"/>
    <property type="project" value="TreeGrafter"/>
</dbReference>
<dbReference type="InterPro" id="IPR007148">
    <property type="entry name" value="SSU_processome_Utp12"/>
</dbReference>
<dbReference type="InterPro" id="IPR036322">
    <property type="entry name" value="WD40_repeat_dom_sf"/>
</dbReference>
<dbReference type="InterPro" id="IPR027145">
    <property type="entry name" value="PWP2"/>
</dbReference>
<reference evidence="4" key="2">
    <citation type="submission" date="2025-08" db="UniProtKB">
        <authorList>
            <consortium name="Ensembl"/>
        </authorList>
    </citation>
    <scope>IDENTIFICATION</scope>
</reference>
<dbReference type="Pfam" id="PF04003">
    <property type="entry name" value="Utp12"/>
    <property type="match status" value="1"/>
</dbReference>
<keyword evidence="1" id="KW-0853">WD repeat</keyword>
<dbReference type="InterPro" id="IPR015943">
    <property type="entry name" value="WD40/YVTN_repeat-like_dom_sf"/>
</dbReference>
<dbReference type="GO" id="GO:0034388">
    <property type="term" value="C:Pwp2p-containing subcomplex of 90S preribosome"/>
    <property type="evidence" value="ECO:0007669"/>
    <property type="project" value="TreeGrafter"/>
</dbReference>
<dbReference type="GO" id="GO:0000462">
    <property type="term" value="P:maturation of SSU-rRNA from tricistronic rRNA transcript (SSU-rRNA, 5.8S rRNA, LSU-rRNA)"/>
    <property type="evidence" value="ECO:0007669"/>
    <property type="project" value="TreeGrafter"/>
</dbReference>
<dbReference type="PANTHER" id="PTHR19858:SF0">
    <property type="entry name" value="PERIODIC TRYPTOPHAN PROTEIN 2 HOMOLOG"/>
    <property type="match status" value="1"/>
</dbReference>
<dbReference type="Ensembl" id="ENSCSAVT00000007095.1">
    <property type="protein sequence ID" value="ENSCSAVP00000007005.1"/>
    <property type="gene ID" value="ENSCSAVG00000004186.1"/>
</dbReference>
<feature type="domain" description="Small-subunit processome Utp12" evidence="3">
    <location>
        <begin position="93"/>
        <end position="166"/>
    </location>
</feature>
<dbReference type="GO" id="GO:0000028">
    <property type="term" value="P:ribosomal small subunit assembly"/>
    <property type="evidence" value="ECO:0007669"/>
    <property type="project" value="TreeGrafter"/>
</dbReference>
<evidence type="ECO:0000256" key="2">
    <source>
        <dbReference type="ARBA" id="ARBA00022737"/>
    </source>
</evidence>
<dbReference type="Proteomes" id="UP000007875">
    <property type="component" value="Unassembled WGS sequence"/>
</dbReference>
<dbReference type="SUPFAM" id="SSF50978">
    <property type="entry name" value="WD40 repeat-like"/>
    <property type="match status" value="1"/>
</dbReference>
<organism evidence="4 5">
    <name type="scientific">Ciona savignyi</name>
    <name type="common">Pacific transparent sea squirt</name>
    <dbReference type="NCBI Taxonomy" id="51511"/>
    <lineage>
        <taxon>Eukaryota</taxon>
        <taxon>Metazoa</taxon>
        <taxon>Chordata</taxon>
        <taxon>Tunicata</taxon>
        <taxon>Ascidiacea</taxon>
        <taxon>Phlebobranchia</taxon>
        <taxon>Cionidae</taxon>
        <taxon>Ciona</taxon>
    </lineage>
</organism>
<dbReference type="Gene3D" id="2.130.10.10">
    <property type="entry name" value="YVTN repeat-like/Quinoprotein amine dehydrogenase"/>
    <property type="match status" value="1"/>
</dbReference>
<proteinExistence type="predicted"/>